<feature type="signal peptide" evidence="1">
    <location>
        <begin position="1"/>
        <end position="22"/>
    </location>
</feature>
<evidence type="ECO:0000256" key="1">
    <source>
        <dbReference type="SAM" id="SignalP"/>
    </source>
</evidence>
<comment type="caution">
    <text evidence="3">The sequence shown here is derived from an EMBL/GenBank/DDBJ whole genome shotgun (WGS) entry which is preliminary data.</text>
</comment>
<dbReference type="OrthoDB" id="947434at2"/>
<dbReference type="EMBL" id="BJYS01000063">
    <property type="protein sequence ID" value="GEO07436.1"/>
    <property type="molecule type" value="Genomic_DNA"/>
</dbReference>
<accession>A0A512B642</accession>
<dbReference type="InterPro" id="IPR025665">
    <property type="entry name" value="Beta-barrel_OMP_2"/>
</dbReference>
<feature type="chain" id="PRO_5022199213" description="Outer membrane protein beta-barrel domain-containing protein" evidence="1">
    <location>
        <begin position="23"/>
        <end position="224"/>
    </location>
</feature>
<reference evidence="3 4" key="1">
    <citation type="submission" date="2019-07" db="EMBL/GenBank/DDBJ databases">
        <title>Whole genome shotgun sequence of Adhaeribacter aerolatus NBRC 106133.</title>
        <authorList>
            <person name="Hosoyama A."/>
            <person name="Uohara A."/>
            <person name="Ohji S."/>
            <person name="Ichikawa N."/>
        </authorList>
    </citation>
    <scope>NUCLEOTIDE SEQUENCE [LARGE SCALE GENOMIC DNA]</scope>
    <source>
        <strain evidence="3 4">NBRC 106133</strain>
    </source>
</reference>
<keyword evidence="1" id="KW-0732">Signal</keyword>
<protein>
    <recommendedName>
        <fullName evidence="2">Outer membrane protein beta-barrel domain-containing protein</fullName>
    </recommendedName>
</protein>
<name>A0A512B642_9BACT</name>
<dbReference type="RefSeq" id="WP_146905628.1">
    <property type="nucleotide sequence ID" value="NZ_BJYS01000063.1"/>
</dbReference>
<dbReference type="AlphaFoldDB" id="A0A512B642"/>
<evidence type="ECO:0000259" key="2">
    <source>
        <dbReference type="Pfam" id="PF13568"/>
    </source>
</evidence>
<organism evidence="3 4">
    <name type="scientific">Adhaeribacter aerolatus</name>
    <dbReference type="NCBI Taxonomy" id="670289"/>
    <lineage>
        <taxon>Bacteria</taxon>
        <taxon>Pseudomonadati</taxon>
        <taxon>Bacteroidota</taxon>
        <taxon>Cytophagia</taxon>
        <taxon>Cytophagales</taxon>
        <taxon>Hymenobacteraceae</taxon>
        <taxon>Adhaeribacter</taxon>
    </lineage>
</organism>
<evidence type="ECO:0000313" key="3">
    <source>
        <dbReference type="EMBL" id="GEO07436.1"/>
    </source>
</evidence>
<proteinExistence type="predicted"/>
<feature type="domain" description="Outer membrane protein beta-barrel" evidence="2">
    <location>
        <begin position="22"/>
        <end position="203"/>
    </location>
</feature>
<sequence>MKKIFYLLGLVLLAFPFYGASAQNIKVGIKGGYNAANWEGDAMDNFQSIVQLSNGYANTEMRSGFHAGAFLSVPVTSFFTIEPGAYYSQKGMRLTGQLSSEKLDFLDLRATLTNKAEYVDVPLLAKFYVADGFHIYGGPQMSFLVSNKINVRAGAFGLNMLNTDINFDSQIRKTDVGLVGGVGYRFANRLNLTGGYDYGLNTVDKGGNLNTYNRVIKVSMGFEF</sequence>
<dbReference type="Proteomes" id="UP000321532">
    <property type="component" value="Unassembled WGS sequence"/>
</dbReference>
<dbReference type="Pfam" id="PF13568">
    <property type="entry name" value="OMP_b-brl_2"/>
    <property type="match status" value="1"/>
</dbReference>
<gene>
    <name evidence="3" type="ORF">AAE02nite_51000</name>
</gene>
<evidence type="ECO:0000313" key="4">
    <source>
        <dbReference type="Proteomes" id="UP000321532"/>
    </source>
</evidence>
<keyword evidence="4" id="KW-1185">Reference proteome</keyword>